<keyword evidence="4" id="KW-0479">Metal-binding</keyword>
<dbReference type="CDD" id="cd10917">
    <property type="entry name" value="CE4_NodB_like_6s_7s"/>
    <property type="match status" value="1"/>
</dbReference>
<feature type="signal peptide" evidence="7">
    <location>
        <begin position="1"/>
        <end position="28"/>
    </location>
</feature>
<protein>
    <recommendedName>
        <fullName evidence="3">Chitooligosaccharide deacetylase</fullName>
    </recommendedName>
    <alternativeName>
        <fullName evidence="6">Nodulation protein B</fullName>
    </alternativeName>
</protein>
<dbReference type="Gene3D" id="3.20.20.370">
    <property type="entry name" value="Glycoside hydrolase/deacetylase"/>
    <property type="match status" value="1"/>
</dbReference>
<evidence type="ECO:0000256" key="6">
    <source>
        <dbReference type="ARBA" id="ARBA00032976"/>
    </source>
</evidence>
<comment type="similarity">
    <text evidence="2">Belongs to the polysaccharide deacetylase family.</text>
</comment>
<dbReference type="RefSeq" id="WP_266347260.1">
    <property type="nucleotide sequence ID" value="NZ_JAPKNG010000001.1"/>
</dbReference>
<evidence type="ECO:0000256" key="5">
    <source>
        <dbReference type="ARBA" id="ARBA00022801"/>
    </source>
</evidence>
<dbReference type="InterPro" id="IPR011330">
    <property type="entry name" value="Glyco_hydro/deAcase_b/a-brl"/>
</dbReference>
<organism evidence="9 10">
    <name type="scientific">Kaistia dalseonensis</name>
    <dbReference type="NCBI Taxonomy" id="410840"/>
    <lineage>
        <taxon>Bacteria</taxon>
        <taxon>Pseudomonadati</taxon>
        <taxon>Pseudomonadota</taxon>
        <taxon>Alphaproteobacteria</taxon>
        <taxon>Hyphomicrobiales</taxon>
        <taxon>Kaistiaceae</taxon>
        <taxon>Kaistia</taxon>
    </lineage>
</organism>
<accession>A0ABU0H226</accession>
<evidence type="ECO:0000256" key="7">
    <source>
        <dbReference type="SAM" id="SignalP"/>
    </source>
</evidence>
<evidence type="ECO:0000259" key="8">
    <source>
        <dbReference type="PROSITE" id="PS51677"/>
    </source>
</evidence>
<dbReference type="SUPFAM" id="SSF88713">
    <property type="entry name" value="Glycoside hydrolase/deacetylase"/>
    <property type="match status" value="1"/>
</dbReference>
<dbReference type="PANTHER" id="PTHR10587">
    <property type="entry name" value="GLYCOSYL TRANSFERASE-RELATED"/>
    <property type="match status" value="1"/>
</dbReference>
<keyword evidence="10" id="KW-1185">Reference proteome</keyword>
<keyword evidence="5" id="KW-0378">Hydrolase</keyword>
<reference evidence="9 10" key="1">
    <citation type="submission" date="2023-07" db="EMBL/GenBank/DDBJ databases">
        <title>Genomic Encyclopedia of Type Strains, Phase IV (KMG-IV): sequencing the most valuable type-strain genomes for metagenomic binning, comparative biology and taxonomic classification.</title>
        <authorList>
            <person name="Goeker M."/>
        </authorList>
    </citation>
    <scope>NUCLEOTIDE SEQUENCE [LARGE SCALE GENOMIC DNA]</scope>
    <source>
        <strain evidence="9 10">B6-8</strain>
    </source>
</reference>
<dbReference type="Proteomes" id="UP001241603">
    <property type="component" value="Unassembled WGS sequence"/>
</dbReference>
<comment type="function">
    <text evidence="1">Is involved in generating a small heat-stable compound (Nod), an acylated oligomer of N-acetylglucosamine, that stimulates mitosis in various plant protoplasts.</text>
</comment>
<dbReference type="PROSITE" id="PS51677">
    <property type="entry name" value="NODB"/>
    <property type="match status" value="1"/>
</dbReference>
<comment type="caution">
    <text evidence="9">The sequence shown here is derived from an EMBL/GenBank/DDBJ whole genome shotgun (WGS) entry which is preliminary data.</text>
</comment>
<dbReference type="EMBL" id="JAUSVO010000001">
    <property type="protein sequence ID" value="MDQ0436337.1"/>
    <property type="molecule type" value="Genomic_DNA"/>
</dbReference>
<evidence type="ECO:0000256" key="2">
    <source>
        <dbReference type="ARBA" id="ARBA00010973"/>
    </source>
</evidence>
<dbReference type="InterPro" id="IPR050248">
    <property type="entry name" value="Polysacc_deacetylase_ArnD"/>
</dbReference>
<gene>
    <name evidence="9" type="ORF">QO014_000707</name>
</gene>
<name>A0ABU0H226_9HYPH</name>
<evidence type="ECO:0000313" key="10">
    <source>
        <dbReference type="Proteomes" id="UP001241603"/>
    </source>
</evidence>
<feature type="domain" description="NodB homology" evidence="8">
    <location>
        <begin position="69"/>
        <end position="253"/>
    </location>
</feature>
<dbReference type="Pfam" id="PF01522">
    <property type="entry name" value="Polysacc_deac_1"/>
    <property type="match status" value="1"/>
</dbReference>
<keyword evidence="7" id="KW-0732">Signal</keyword>
<proteinExistence type="inferred from homology"/>
<evidence type="ECO:0000256" key="4">
    <source>
        <dbReference type="ARBA" id="ARBA00022723"/>
    </source>
</evidence>
<feature type="chain" id="PRO_5046313920" description="Chitooligosaccharide deacetylase" evidence="7">
    <location>
        <begin position="29"/>
        <end position="263"/>
    </location>
</feature>
<sequence>MEHLKPVTQLRFARIAVVAFLFACAHVASPKAATCGEDALGTERVINLDEIDGGKFGSIQYASLPLEDREVVLTFDDGPRAETTREVLAALREQCVRATFFLLGNRIEREPTMVAEILAQGHSVGTHTYSHPDLTHLDGAAAMAEVGKGWDPLVANLPPDMDSSKVRMFRAPNFGSTDELDEALREQGFFLISADVTAQDFDDPSALSVVNRLLDKLARVRRGIVLMHDIKPVTARMLPLFLSELKLRGFKVVQIDIAGEQPG</sequence>
<evidence type="ECO:0000256" key="1">
    <source>
        <dbReference type="ARBA" id="ARBA00003236"/>
    </source>
</evidence>
<dbReference type="PANTHER" id="PTHR10587:SF133">
    <property type="entry name" value="CHITIN DEACETYLASE 1-RELATED"/>
    <property type="match status" value="1"/>
</dbReference>
<evidence type="ECO:0000313" key="9">
    <source>
        <dbReference type="EMBL" id="MDQ0436337.1"/>
    </source>
</evidence>
<dbReference type="InterPro" id="IPR002509">
    <property type="entry name" value="NODB_dom"/>
</dbReference>
<evidence type="ECO:0000256" key="3">
    <source>
        <dbReference type="ARBA" id="ARBA00020071"/>
    </source>
</evidence>